<dbReference type="SUPFAM" id="SSF53383">
    <property type="entry name" value="PLP-dependent transferases"/>
    <property type="match status" value="1"/>
</dbReference>
<dbReference type="PANTHER" id="PTHR11999">
    <property type="entry name" value="GROUP II PYRIDOXAL-5-PHOSPHATE DECARBOXYLASE"/>
    <property type="match status" value="1"/>
</dbReference>
<evidence type="ECO:0000256" key="5">
    <source>
        <dbReference type="ARBA" id="ARBA00023239"/>
    </source>
</evidence>
<comment type="cofactor">
    <cofactor evidence="1 6">
        <name>pyridoxal 5'-phosphate</name>
        <dbReference type="ChEBI" id="CHEBI:597326"/>
    </cofactor>
</comment>
<evidence type="ECO:0000313" key="8">
    <source>
        <dbReference type="EMBL" id="KAK0429190.1"/>
    </source>
</evidence>
<organism evidence="8 9">
    <name type="scientific">Steinernema hermaphroditum</name>
    <dbReference type="NCBI Taxonomy" id="289476"/>
    <lineage>
        <taxon>Eukaryota</taxon>
        <taxon>Metazoa</taxon>
        <taxon>Ecdysozoa</taxon>
        <taxon>Nematoda</taxon>
        <taxon>Chromadorea</taxon>
        <taxon>Rhabditida</taxon>
        <taxon>Tylenchina</taxon>
        <taxon>Panagrolaimomorpha</taxon>
        <taxon>Strongyloidoidea</taxon>
        <taxon>Steinernematidae</taxon>
        <taxon>Steinernema</taxon>
    </lineage>
</organism>
<sequence length="791" mass="89223">MRKPTLSGVVITVVVAVASLLVGFLFSQHIAAVLKLNKAEVKSMAIVYEPSVRSDLVLFIENYVVYKAPKHGVKVKKVDLIEVSDVCEGPVLAGRKELTLQITNNVPRCNYDVNVIQMVVSDHWNVEIKVLMTNATMRFEATGENEVRNTLLHILTTHPNMQASLLPKALFSKIFNYAKTFLNSRLVQVLILVVVAVVVVEYFYFGRKRSNPEDQQVLRCMEDFEDRLKHIRKEQQLAVSGQDLVGAPPSYGVVTRRPKKFDCQMPVSSADFTKYMSETVDFVVDYLENSDQYPVTTDKRPGFLTDTLPKEAPHHSESFGTIMDDVRRLILPGLTHWQHKRFHAYFPAGSSFPDIIADTIVAALGVVGFTWDACPALAEMEMQMVNWLGRALGLPEAFLFGKNTNGGGSIQPSASDCIYLAVMASRYNKLKKLMETDKVKEMKGDEKEKKALLLGRLVAYSSPEAHSSFKKACNMAMVRMHTVESDENFSLRGEALEKQIEKDIKAGYIPFHVHATLGTTAICSFDNIKELGKVAKKHNMWFHVDAAYAGSAMICPEYRFFAKGVEMADSFNVNTHKFLLQSMSHSYIWAKDKDATKEAFKMTASYYQHSHSDDRDPRDWGIALSRRFQGIRLWFLFRMYGIDGMRAFIRRIVGHAATFERLIRTDDRLEIVGKRELGLVCFKIKNPDQGVEAELTEGLVTFINNSHKMLVTHSEVKGVHICRICITHERSTESDILESWELLQSLVNDYLASNEAKAHNGTLKRRVARAAKKTPGKCHYTCGSTIKGDNC</sequence>
<keyword evidence="5" id="KW-0456">Lyase</keyword>
<evidence type="ECO:0000256" key="7">
    <source>
        <dbReference type="SAM" id="Phobius"/>
    </source>
</evidence>
<reference evidence="8" key="1">
    <citation type="submission" date="2023-06" db="EMBL/GenBank/DDBJ databases">
        <title>Genomic analysis of the entomopathogenic nematode Steinernema hermaphroditum.</title>
        <authorList>
            <person name="Schwarz E.M."/>
            <person name="Heppert J.K."/>
            <person name="Baniya A."/>
            <person name="Schwartz H.T."/>
            <person name="Tan C.-H."/>
            <person name="Antoshechkin I."/>
            <person name="Sternberg P.W."/>
            <person name="Goodrich-Blair H."/>
            <person name="Dillman A.R."/>
        </authorList>
    </citation>
    <scope>NUCLEOTIDE SEQUENCE</scope>
    <source>
        <strain evidence="8">PS9179</strain>
        <tissue evidence="8">Whole animal</tissue>
    </source>
</reference>
<keyword evidence="7" id="KW-1133">Transmembrane helix</keyword>
<keyword evidence="7" id="KW-0472">Membrane</keyword>
<dbReference type="InterPro" id="IPR015424">
    <property type="entry name" value="PyrdxlP-dep_Trfase"/>
</dbReference>
<dbReference type="Gene3D" id="1.20.1340.10">
    <property type="entry name" value="dopa decarboxylase, N-terminal domain"/>
    <property type="match status" value="1"/>
</dbReference>
<feature type="transmembrane region" description="Helical" evidence="7">
    <location>
        <begin position="6"/>
        <end position="26"/>
    </location>
</feature>
<evidence type="ECO:0000313" key="9">
    <source>
        <dbReference type="Proteomes" id="UP001175271"/>
    </source>
</evidence>
<comment type="similarity">
    <text evidence="2">Belongs to the group II decarboxylase family.</text>
</comment>
<accession>A0AA39IRM1</accession>
<dbReference type="GO" id="GO:0016831">
    <property type="term" value="F:carboxy-lyase activity"/>
    <property type="evidence" value="ECO:0007669"/>
    <property type="project" value="UniProtKB-KW"/>
</dbReference>
<dbReference type="CDD" id="cd06450">
    <property type="entry name" value="DOPA_deC_like"/>
    <property type="match status" value="1"/>
</dbReference>
<dbReference type="PRINTS" id="PR00800">
    <property type="entry name" value="YHDCRBOXLASE"/>
</dbReference>
<dbReference type="GO" id="GO:0030170">
    <property type="term" value="F:pyridoxal phosphate binding"/>
    <property type="evidence" value="ECO:0007669"/>
    <property type="project" value="InterPro"/>
</dbReference>
<dbReference type="InterPro" id="IPR010977">
    <property type="entry name" value="Aromatic_deC"/>
</dbReference>
<dbReference type="EMBL" id="JAUCMV010000001">
    <property type="protein sequence ID" value="KAK0429190.1"/>
    <property type="molecule type" value="Genomic_DNA"/>
</dbReference>
<proteinExistence type="inferred from homology"/>
<dbReference type="GO" id="GO:0019752">
    <property type="term" value="P:carboxylic acid metabolic process"/>
    <property type="evidence" value="ECO:0007669"/>
    <property type="project" value="InterPro"/>
</dbReference>
<dbReference type="Proteomes" id="UP001175271">
    <property type="component" value="Unassembled WGS sequence"/>
</dbReference>
<evidence type="ECO:0000256" key="4">
    <source>
        <dbReference type="ARBA" id="ARBA00022898"/>
    </source>
</evidence>
<dbReference type="InterPro" id="IPR002129">
    <property type="entry name" value="PyrdxlP-dep_de-COase"/>
</dbReference>
<keyword evidence="4 6" id="KW-0663">Pyridoxal phosphate</keyword>
<protein>
    <recommendedName>
        <fullName evidence="10">Aromatic-L-amino-acid decarboxylase</fullName>
    </recommendedName>
</protein>
<evidence type="ECO:0008006" key="10">
    <source>
        <dbReference type="Google" id="ProtNLM"/>
    </source>
</evidence>
<dbReference type="InterPro" id="IPR015421">
    <property type="entry name" value="PyrdxlP-dep_Trfase_major"/>
</dbReference>
<feature type="transmembrane region" description="Helical" evidence="7">
    <location>
        <begin position="186"/>
        <end position="205"/>
    </location>
</feature>
<dbReference type="GO" id="GO:0005737">
    <property type="term" value="C:cytoplasm"/>
    <property type="evidence" value="ECO:0007669"/>
    <property type="project" value="TreeGrafter"/>
</dbReference>
<evidence type="ECO:0000256" key="2">
    <source>
        <dbReference type="ARBA" id="ARBA00009533"/>
    </source>
</evidence>
<dbReference type="InterPro" id="IPR015422">
    <property type="entry name" value="PyrdxlP-dep_Trfase_small"/>
</dbReference>
<evidence type="ECO:0000256" key="3">
    <source>
        <dbReference type="ARBA" id="ARBA00022793"/>
    </source>
</evidence>
<comment type="caution">
    <text evidence="8">The sequence shown here is derived from an EMBL/GenBank/DDBJ whole genome shotgun (WGS) entry which is preliminary data.</text>
</comment>
<feature type="modified residue" description="N6-(pyridoxal phosphate)lysine" evidence="6">
    <location>
        <position position="577"/>
    </location>
</feature>
<evidence type="ECO:0000256" key="6">
    <source>
        <dbReference type="PIRSR" id="PIRSR602129-50"/>
    </source>
</evidence>
<keyword evidence="7" id="KW-0812">Transmembrane</keyword>
<dbReference type="Pfam" id="PF00282">
    <property type="entry name" value="Pyridoxal_deC"/>
    <property type="match status" value="1"/>
</dbReference>
<dbReference type="Gene3D" id="3.40.640.10">
    <property type="entry name" value="Type I PLP-dependent aspartate aminotransferase-like (Major domain)"/>
    <property type="match status" value="1"/>
</dbReference>
<dbReference type="PANTHER" id="PTHR11999:SF70">
    <property type="entry name" value="MIP05841P"/>
    <property type="match status" value="1"/>
</dbReference>
<dbReference type="GO" id="GO:0006520">
    <property type="term" value="P:amino acid metabolic process"/>
    <property type="evidence" value="ECO:0007669"/>
    <property type="project" value="InterPro"/>
</dbReference>
<keyword evidence="9" id="KW-1185">Reference proteome</keyword>
<gene>
    <name evidence="8" type="ORF">QR680_011241</name>
</gene>
<dbReference type="AlphaFoldDB" id="A0AA39IRM1"/>
<evidence type="ECO:0000256" key="1">
    <source>
        <dbReference type="ARBA" id="ARBA00001933"/>
    </source>
</evidence>
<keyword evidence="3" id="KW-0210">Decarboxylase</keyword>
<name>A0AA39IRM1_9BILA</name>
<dbReference type="Gene3D" id="3.90.1150.10">
    <property type="entry name" value="Aspartate Aminotransferase, domain 1"/>
    <property type="match status" value="1"/>
</dbReference>